<dbReference type="PANTHER" id="PTHR11361">
    <property type="entry name" value="DNA MISMATCH REPAIR PROTEIN MUTS FAMILY MEMBER"/>
    <property type="match status" value="1"/>
</dbReference>
<dbReference type="InterPro" id="IPR007695">
    <property type="entry name" value="DNA_mismatch_repair_MutS-lik_N"/>
</dbReference>
<dbReference type="InterPro" id="IPR036187">
    <property type="entry name" value="DNA_mismatch_repair_MutS_sf"/>
</dbReference>
<dbReference type="GO" id="GO:0140664">
    <property type="term" value="F:ATP-dependent DNA damage sensor activity"/>
    <property type="evidence" value="ECO:0007669"/>
    <property type="project" value="InterPro"/>
</dbReference>
<dbReference type="SMART" id="SM00533">
    <property type="entry name" value="MUTSd"/>
    <property type="match status" value="1"/>
</dbReference>
<dbReference type="Pfam" id="PF05188">
    <property type="entry name" value="MutS_II"/>
    <property type="match status" value="1"/>
</dbReference>
<protein>
    <recommendedName>
        <fullName evidence="6">DNA mismatch repair protein</fullName>
    </recommendedName>
</protein>
<dbReference type="InterPro" id="IPR007696">
    <property type="entry name" value="DNA_mismatch_repair_MutS_core"/>
</dbReference>
<dbReference type="InterPro" id="IPR007860">
    <property type="entry name" value="DNA_mmatch_repair_MutS_con_dom"/>
</dbReference>
<keyword evidence="6 7" id="KW-0234">DNA repair</keyword>
<dbReference type="GO" id="GO:0030983">
    <property type="term" value="F:mismatched DNA binding"/>
    <property type="evidence" value="ECO:0007669"/>
    <property type="project" value="UniProtKB-UniRule"/>
</dbReference>
<dbReference type="InterPro" id="IPR016151">
    <property type="entry name" value="DNA_mismatch_repair_MutS_N"/>
</dbReference>
<dbReference type="SUPFAM" id="SSF55271">
    <property type="entry name" value="DNA repair protein MutS, domain I"/>
    <property type="match status" value="1"/>
</dbReference>
<dbReference type="Gene3D" id="1.10.1420.10">
    <property type="match status" value="1"/>
</dbReference>
<comment type="similarity">
    <text evidence="1 6 7">Belongs to the DNA mismatch repair MutS family.</text>
</comment>
<dbReference type="Pfam" id="PF05190">
    <property type="entry name" value="MutS_IV"/>
    <property type="match status" value="1"/>
</dbReference>
<evidence type="ECO:0000256" key="1">
    <source>
        <dbReference type="ARBA" id="ARBA00006271"/>
    </source>
</evidence>
<accession>A0A177WKF5</accession>
<dbReference type="Pfam" id="PF00488">
    <property type="entry name" value="MutS_V"/>
    <property type="match status" value="1"/>
</dbReference>
<evidence type="ECO:0000313" key="11">
    <source>
        <dbReference type="Proteomes" id="UP000077115"/>
    </source>
</evidence>
<feature type="domain" description="DNA mismatch repair proteins mutS family" evidence="9">
    <location>
        <begin position="1030"/>
        <end position="1046"/>
    </location>
</feature>
<gene>
    <name evidence="10" type="ORF">BDEG_24055</name>
</gene>
<dbReference type="Pfam" id="PF01624">
    <property type="entry name" value="MutS_I"/>
    <property type="match status" value="1"/>
</dbReference>
<dbReference type="EMBL" id="DS022304">
    <property type="protein sequence ID" value="OAJ40306.1"/>
    <property type="molecule type" value="Genomic_DNA"/>
</dbReference>
<evidence type="ECO:0000256" key="7">
    <source>
        <dbReference type="RuleBase" id="RU003756"/>
    </source>
</evidence>
<feature type="region of interest" description="Disordered" evidence="8">
    <location>
        <begin position="1"/>
        <end position="45"/>
    </location>
</feature>
<dbReference type="Proteomes" id="UP000077115">
    <property type="component" value="Unassembled WGS sequence"/>
</dbReference>
<dbReference type="InterPro" id="IPR045076">
    <property type="entry name" value="MutS"/>
</dbReference>
<proteinExistence type="inferred from homology"/>
<sequence>MSNKENRLASNSMTPTRKPSESFGKNNGTSRSGSAKQPSKQMTLMSFLTPKPSTASVHTPIVEPSKPLFLAELTESDHQSCSTHQFTSEKPKAWPPRAVSSVSLASQSSNSSVLDHLSSVSPLHSKTQNLIGSQLLGSHNSICQSDTASNELSDTLMPSKLNAENASSVTSPLSNSLGLKRPRSGSAANSYIEQDSDEDIPLLKLRAKNRQTIIEKDDDDYSDTPSCMLNPNEMTKSKVASSPINLQAYTPTKSCSSTPKNSDTTTRRDMSPSLSNTTPSPSRHGSRLASLTNSDRKKERIAQFKDKNELRYSWLQDIKDANKNAPDDPNYDPRTLYIPPSAWANFTPFEKQFWEIKAAHWDTVVFFKKGKFYELYEKDADIGHQKFDLKRTDRVNMRMVGVPESSFDHWAAQFIAKGFKVAKVEQMENSIGKAIRDRESSKKEDKIIRRELTSVLTAGTLVDAGLLTNDLNTYCMAIKEEVSAEHLPPTFGICFVDTASAEFNICTFEDDVDRTKFTTLIMQVKPTELVLEKSMLSKATMRILKNSLENPIFNFLLRDKEFWDEEVTMDELNRGGYFKDMASTLPNESSSTVDSSWPQALRESINHSIAMSAFGGLLFYLRSLKLDTSLVSAKNFHLYDPIKSSGTLILDGQTLVNLELFENSSDGSDRGTLFKLLNQCVTPFGKRLFKLWLCHPLQSIDLLNSRLDAIDDFTSIVGLLDTVRSNISKLPDLERIVARIHTKSCHIKDFILALAAFDRVFTVMTECQSYIGKLQSALLKPLFSEILNPELMELIQYFKVAFNHQDAFDEGKIRLHSGYDDVFDSADKNVVAIEKKLDVYRRECEKKLSYNGITFKNIGKEIFQMEIPTKIKVPSDWTVMSNTKAVNRYYTTKSREMINEMLEAQEIREEAMRQIKTRVFEKFDTQYKGCIGDNFIANDTCLGGDSGNATMILLTGPNMGGKSTLLRQTCIAVIMSQLGCYVPAAKCRLTPFDRIFTRIGASDNIMAGQSTFMVELTETSKILREATPRSLVILDELGRGTSTYDGYAIAYAVLNHLITNVRSLGLFSTHYGTLTNEFHNHPLIKMMHMSFFADQVNKQVTFLYKLEHGNCPKSYGMNVASLANVPKKIVDRAEDVAKSFEERQVCHQSSQQAHQFSLGSLITFAKLVEYAKKPSLSVTDKAILAAHLQELTRF</sequence>
<dbReference type="Gene3D" id="3.40.50.300">
    <property type="entry name" value="P-loop containing nucleotide triphosphate hydrolases"/>
    <property type="match status" value="1"/>
</dbReference>
<evidence type="ECO:0000256" key="4">
    <source>
        <dbReference type="ARBA" id="ARBA00022840"/>
    </source>
</evidence>
<feature type="compositionally biased region" description="Low complexity" evidence="8">
    <location>
        <begin position="271"/>
        <end position="282"/>
    </location>
</feature>
<dbReference type="eggNOG" id="KOG0217">
    <property type="taxonomic scope" value="Eukaryota"/>
</dbReference>
<feature type="compositionally biased region" description="Polar residues" evidence="8">
    <location>
        <begin position="8"/>
        <end position="45"/>
    </location>
</feature>
<dbReference type="GO" id="GO:0032301">
    <property type="term" value="C:MutSalpha complex"/>
    <property type="evidence" value="ECO:0007669"/>
    <property type="project" value="TreeGrafter"/>
</dbReference>
<evidence type="ECO:0000313" key="10">
    <source>
        <dbReference type="EMBL" id="OAJ40306.1"/>
    </source>
</evidence>
<dbReference type="GO" id="GO:0005524">
    <property type="term" value="F:ATP binding"/>
    <property type="evidence" value="ECO:0007669"/>
    <property type="project" value="UniProtKB-UniRule"/>
</dbReference>
<comment type="function">
    <text evidence="6 7">Component of the post-replicative DNA mismatch repair system (MMR).</text>
</comment>
<dbReference type="SUPFAM" id="SSF48334">
    <property type="entry name" value="DNA repair protein MutS, domain III"/>
    <property type="match status" value="1"/>
</dbReference>
<dbReference type="PIRSF" id="PIRSF037677">
    <property type="entry name" value="DNA_mis_repair_Msh6"/>
    <property type="match status" value="1"/>
</dbReference>
<dbReference type="SMART" id="SM00534">
    <property type="entry name" value="MUTSac"/>
    <property type="match status" value="1"/>
</dbReference>
<dbReference type="OrthoDB" id="10252754at2759"/>
<name>A0A177WKF5_BATDL</name>
<reference evidence="10 11" key="2">
    <citation type="submission" date="2016-05" db="EMBL/GenBank/DDBJ databases">
        <title>Lineage-specific infection strategies underlie the spectrum of fungal disease in amphibians.</title>
        <authorList>
            <person name="Cuomo C.A."/>
            <person name="Farrer R.A."/>
            <person name="James T."/>
            <person name="Longcore J."/>
            <person name="Birren B."/>
        </authorList>
    </citation>
    <scope>NUCLEOTIDE SEQUENCE [LARGE SCALE GENOMIC DNA]</scope>
    <source>
        <strain evidence="10 11">JEL423</strain>
    </source>
</reference>
<dbReference type="InterPro" id="IPR027417">
    <property type="entry name" value="P-loop_NTPase"/>
</dbReference>
<dbReference type="InterPro" id="IPR007861">
    <property type="entry name" value="DNA_mismatch_repair_MutS_clamp"/>
</dbReference>
<dbReference type="PANTHER" id="PTHR11361:SF148">
    <property type="entry name" value="DNA MISMATCH REPAIR PROTEIN MSH6"/>
    <property type="match status" value="1"/>
</dbReference>
<dbReference type="Pfam" id="PF05192">
    <property type="entry name" value="MutS_III"/>
    <property type="match status" value="1"/>
</dbReference>
<dbReference type="InterPro" id="IPR000432">
    <property type="entry name" value="DNA_mismatch_repair_MutS_C"/>
</dbReference>
<evidence type="ECO:0000259" key="9">
    <source>
        <dbReference type="PROSITE" id="PS00486"/>
    </source>
</evidence>
<evidence type="ECO:0000256" key="3">
    <source>
        <dbReference type="ARBA" id="ARBA00022763"/>
    </source>
</evidence>
<dbReference type="FunFam" id="3.40.1170.10:FF:000002">
    <property type="entry name" value="DNA mismatch repair protein"/>
    <property type="match status" value="1"/>
</dbReference>
<dbReference type="Gene3D" id="3.40.1170.10">
    <property type="entry name" value="DNA repair protein MutS, domain I"/>
    <property type="match status" value="1"/>
</dbReference>
<feature type="region of interest" description="Disordered" evidence="8">
    <location>
        <begin position="216"/>
        <end position="299"/>
    </location>
</feature>
<evidence type="ECO:0000256" key="8">
    <source>
        <dbReference type="SAM" id="MobiDB-lite"/>
    </source>
</evidence>
<feature type="compositionally biased region" description="Polar residues" evidence="8">
    <location>
        <begin position="164"/>
        <end position="177"/>
    </location>
</feature>
<organism evidence="10 11">
    <name type="scientific">Batrachochytrium dendrobatidis (strain JEL423)</name>
    <dbReference type="NCBI Taxonomy" id="403673"/>
    <lineage>
        <taxon>Eukaryota</taxon>
        <taxon>Fungi</taxon>
        <taxon>Fungi incertae sedis</taxon>
        <taxon>Chytridiomycota</taxon>
        <taxon>Chytridiomycota incertae sedis</taxon>
        <taxon>Chytridiomycetes</taxon>
        <taxon>Rhizophydiales</taxon>
        <taxon>Rhizophydiales incertae sedis</taxon>
        <taxon>Batrachochytrium</taxon>
    </lineage>
</organism>
<keyword evidence="4 6" id="KW-0067">ATP-binding</keyword>
<keyword evidence="3 6" id="KW-0227">DNA damage</keyword>
<evidence type="ECO:0000256" key="2">
    <source>
        <dbReference type="ARBA" id="ARBA00022741"/>
    </source>
</evidence>
<dbReference type="SUPFAM" id="SSF52540">
    <property type="entry name" value="P-loop containing nucleoside triphosphate hydrolases"/>
    <property type="match status" value="1"/>
</dbReference>
<dbReference type="InterPro" id="IPR036678">
    <property type="entry name" value="MutS_con_dom_sf"/>
</dbReference>
<dbReference type="Gene3D" id="3.30.420.110">
    <property type="entry name" value="MutS, connector domain"/>
    <property type="match status" value="1"/>
</dbReference>
<dbReference type="InterPro" id="IPR017261">
    <property type="entry name" value="DNA_mismatch_repair_MutS/MSH"/>
</dbReference>
<dbReference type="PROSITE" id="PS00486">
    <property type="entry name" value="DNA_MISMATCH_REPAIR_2"/>
    <property type="match status" value="1"/>
</dbReference>
<feature type="compositionally biased region" description="Polar residues" evidence="8">
    <location>
        <begin position="223"/>
        <end position="264"/>
    </location>
</feature>
<dbReference type="AlphaFoldDB" id="A0A177WKF5"/>
<keyword evidence="5 6" id="KW-0238">DNA-binding</keyword>
<feature type="region of interest" description="Disordered" evidence="8">
    <location>
        <begin position="164"/>
        <end position="193"/>
    </location>
</feature>
<dbReference type="SUPFAM" id="SSF53150">
    <property type="entry name" value="DNA repair protein MutS, domain II"/>
    <property type="match status" value="1"/>
</dbReference>
<keyword evidence="2 6" id="KW-0547">Nucleotide-binding</keyword>
<dbReference type="GO" id="GO:0006298">
    <property type="term" value="P:mismatch repair"/>
    <property type="evidence" value="ECO:0007669"/>
    <property type="project" value="InterPro"/>
</dbReference>
<dbReference type="VEuPathDB" id="FungiDB:BDEG_24055"/>
<dbReference type="STRING" id="403673.A0A177WKF5"/>
<reference evidence="10 11" key="1">
    <citation type="submission" date="2006-10" db="EMBL/GenBank/DDBJ databases">
        <title>The Genome Sequence of Batrachochytrium dendrobatidis JEL423.</title>
        <authorList>
            <consortium name="The Broad Institute Genome Sequencing Platform"/>
            <person name="Birren B."/>
            <person name="Lander E."/>
            <person name="Galagan J."/>
            <person name="Cuomo C."/>
            <person name="Devon K."/>
            <person name="Jaffe D."/>
            <person name="Butler J."/>
            <person name="Alvarez P."/>
            <person name="Gnerre S."/>
            <person name="Grabherr M."/>
            <person name="Kleber M."/>
            <person name="Mauceli E."/>
            <person name="Brockman W."/>
            <person name="Young S."/>
            <person name="LaButti K."/>
            <person name="Sykes S."/>
            <person name="DeCaprio D."/>
            <person name="Crawford M."/>
            <person name="Koehrsen M."/>
            <person name="Engels R."/>
            <person name="Montgomery P."/>
            <person name="Pearson M."/>
            <person name="Howarth C."/>
            <person name="Larson L."/>
            <person name="White J."/>
            <person name="O'Leary S."/>
            <person name="Kodira C."/>
            <person name="Zeng Q."/>
            <person name="Yandava C."/>
            <person name="Alvarado L."/>
            <person name="Longcore J."/>
            <person name="James T."/>
        </authorList>
    </citation>
    <scope>NUCLEOTIDE SEQUENCE [LARGE SCALE GENOMIC DNA]</scope>
    <source>
        <strain evidence="10 11">JEL423</strain>
    </source>
</reference>
<evidence type="ECO:0000256" key="6">
    <source>
        <dbReference type="PIRNR" id="PIRNR037677"/>
    </source>
</evidence>
<dbReference type="FunFam" id="1.10.1420.10:FF:000140">
    <property type="entry name" value="DNA mismatch repair protein"/>
    <property type="match status" value="1"/>
</dbReference>
<evidence type="ECO:0000256" key="5">
    <source>
        <dbReference type="ARBA" id="ARBA00023125"/>
    </source>
</evidence>